<organism evidence="3 4">
    <name type="scientific">Agrococcus versicolor</name>
    <dbReference type="NCBI Taxonomy" id="501482"/>
    <lineage>
        <taxon>Bacteria</taxon>
        <taxon>Bacillati</taxon>
        <taxon>Actinomycetota</taxon>
        <taxon>Actinomycetes</taxon>
        <taxon>Micrococcales</taxon>
        <taxon>Microbacteriaceae</taxon>
        <taxon>Agrococcus</taxon>
    </lineage>
</organism>
<feature type="region of interest" description="Disordered" evidence="1">
    <location>
        <begin position="29"/>
        <end position="59"/>
    </location>
</feature>
<dbReference type="RefSeq" id="WP_344343435.1">
    <property type="nucleotide sequence ID" value="NZ_BAAAQT010000006.1"/>
</dbReference>
<evidence type="ECO:0000256" key="1">
    <source>
        <dbReference type="SAM" id="MobiDB-lite"/>
    </source>
</evidence>
<feature type="signal peptide" evidence="2">
    <location>
        <begin position="1"/>
        <end position="25"/>
    </location>
</feature>
<evidence type="ECO:0000256" key="2">
    <source>
        <dbReference type="SAM" id="SignalP"/>
    </source>
</evidence>
<accession>A0ABP5MJ23</accession>
<feature type="compositionally biased region" description="Polar residues" evidence="1">
    <location>
        <begin position="125"/>
        <end position="136"/>
    </location>
</feature>
<proteinExistence type="predicted"/>
<reference evidence="4" key="1">
    <citation type="journal article" date="2019" name="Int. J. Syst. Evol. Microbiol.">
        <title>The Global Catalogue of Microorganisms (GCM) 10K type strain sequencing project: providing services to taxonomists for standard genome sequencing and annotation.</title>
        <authorList>
            <consortium name="The Broad Institute Genomics Platform"/>
            <consortium name="The Broad Institute Genome Sequencing Center for Infectious Disease"/>
            <person name="Wu L."/>
            <person name="Ma J."/>
        </authorList>
    </citation>
    <scope>NUCLEOTIDE SEQUENCE [LARGE SCALE GENOMIC DNA]</scope>
    <source>
        <strain evidence="4">JCM 16026</strain>
    </source>
</reference>
<dbReference type="Proteomes" id="UP001501599">
    <property type="component" value="Unassembled WGS sequence"/>
</dbReference>
<evidence type="ECO:0000313" key="3">
    <source>
        <dbReference type="EMBL" id="GAA2174649.1"/>
    </source>
</evidence>
<keyword evidence="2" id="KW-0732">Signal</keyword>
<comment type="caution">
    <text evidence="3">The sequence shown here is derived from an EMBL/GenBank/DDBJ whole genome shotgun (WGS) entry which is preliminary data.</text>
</comment>
<feature type="region of interest" description="Disordered" evidence="1">
    <location>
        <begin position="125"/>
        <end position="151"/>
    </location>
</feature>
<keyword evidence="4" id="KW-1185">Reference proteome</keyword>
<gene>
    <name evidence="3" type="ORF">GCM10009846_21410</name>
</gene>
<dbReference type="EMBL" id="BAAAQT010000006">
    <property type="protein sequence ID" value="GAA2174649.1"/>
    <property type="molecule type" value="Genomic_DNA"/>
</dbReference>
<feature type="compositionally biased region" description="Polar residues" evidence="1">
    <location>
        <begin position="30"/>
        <end position="40"/>
    </location>
</feature>
<protein>
    <recommendedName>
        <fullName evidence="5">Lipoprotein</fullName>
    </recommendedName>
</protein>
<feature type="chain" id="PRO_5045627642" description="Lipoprotein" evidence="2">
    <location>
        <begin position="26"/>
        <end position="151"/>
    </location>
</feature>
<dbReference type="PROSITE" id="PS51257">
    <property type="entry name" value="PROKAR_LIPOPROTEIN"/>
    <property type="match status" value="1"/>
</dbReference>
<name>A0ABP5MJ23_9MICO</name>
<evidence type="ECO:0000313" key="4">
    <source>
        <dbReference type="Proteomes" id="UP001501599"/>
    </source>
</evidence>
<sequence>MKTSRLLALPAIAGAALLTMTGCFQLPGAPTTNPGTSTAPTDGGGGGGEAAVDLAGTTWSGTDSIGNEMTFTFADDGTIDFSDFNTQTYDVPTDTWSMDGSNVEITISGVPTSADGSGTDITYSGQATTGSMSLSGTGEDGESYSLSITEG</sequence>
<evidence type="ECO:0008006" key="5">
    <source>
        <dbReference type="Google" id="ProtNLM"/>
    </source>
</evidence>